<feature type="region of interest" description="Disordered" evidence="1">
    <location>
        <begin position="1"/>
        <end position="22"/>
    </location>
</feature>
<proteinExistence type="predicted"/>
<keyword evidence="3" id="KW-1185">Reference proteome</keyword>
<dbReference type="EMBL" id="CVQH01022585">
    <property type="protein sequence ID" value="CRK33677.1"/>
    <property type="molecule type" value="Genomic_DNA"/>
</dbReference>
<organism evidence="2 3">
    <name type="scientific">Verticillium longisporum</name>
    <name type="common">Verticillium dahliae var. longisporum</name>
    <dbReference type="NCBI Taxonomy" id="100787"/>
    <lineage>
        <taxon>Eukaryota</taxon>
        <taxon>Fungi</taxon>
        <taxon>Dikarya</taxon>
        <taxon>Ascomycota</taxon>
        <taxon>Pezizomycotina</taxon>
        <taxon>Sordariomycetes</taxon>
        <taxon>Hypocreomycetidae</taxon>
        <taxon>Glomerellales</taxon>
        <taxon>Plectosphaerellaceae</taxon>
        <taxon>Verticillium</taxon>
    </lineage>
</organism>
<sequence length="46" mass="4598">RRCAAPTRRPPPSAPRTPSTACSACWRATGTPSSTSSPGPAPSASC</sequence>
<feature type="non-terminal residue" evidence="2">
    <location>
        <position position="1"/>
    </location>
</feature>
<accession>A0A0G4MHK7</accession>
<gene>
    <name evidence="2" type="ORF">BN1708_019274</name>
</gene>
<evidence type="ECO:0000313" key="3">
    <source>
        <dbReference type="Proteomes" id="UP000044602"/>
    </source>
</evidence>
<evidence type="ECO:0000256" key="1">
    <source>
        <dbReference type="SAM" id="MobiDB-lite"/>
    </source>
</evidence>
<dbReference type="AlphaFoldDB" id="A0A0G4MHK7"/>
<reference evidence="2 3" key="1">
    <citation type="submission" date="2015-05" db="EMBL/GenBank/DDBJ databases">
        <authorList>
            <person name="Wang D.B."/>
            <person name="Wang M."/>
        </authorList>
    </citation>
    <scope>NUCLEOTIDE SEQUENCE [LARGE SCALE GENOMIC DNA]</scope>
    <source>
        <strain evidence="2">VL1</strain>
    </source>
</reference>
<evidence type="ECO:0000313" key="2">
    <source>
        <dbReference type="EMBL" id="CRK33677.1"/>
    </source>
</evidence>
<name>A0A0G4MHK7_VERLO</name>
<dbReference type="Proteomes" id="UP000044602">
    <property type="component" value="Unassembled WGS sequence"/>
</dbReference>
<protein>
    <submittedName>
        <fullName evidence="2">Uncharacterized protein</fullName>
    </submittedName>
</protein>